<name>A0A0G4EYR7_VITBC</name>
<dbReference type="AlphaFoldDB" id="A0A0G4EYR7"/>
<proteinExistence type="predicted"/>
<feature type="compositionally biased region" description="Pro residues" evidence="1">
    <location>
        <begin position="1"/>
        <end position="12"/>
    </location>
</feature>
<dbReference type="InParanoid" id="A0A0G4EYR7"/>
<dbReference type="EMBL" id="CDMY01000345">
    <property type="protein sequence ID" value="CEM03600.1"/>
    <property type="molecule type" value="Genomic_DNA"/>
</dbReference>
<organism evidence="2 3">
    <name type="scientific">Vitrella brassicaformis (strain CCMP3155)</name>
    <dbReference type="NCBI Taxonomy" id="1169540"/>
    <lineage>
        <taxon>Eukaryota</taxon>
        <taxon>Sar</taxon>
        <taxon>Alveolata</taxon>
        <taxon>Colpodellida</taxon>
        <taxon>Vitrellaceae</taxon>
        <taxon>Vitrella</taxon>
    </lineage>
</organism>
<evidence type="ECO:0000256" key="1">
    <source>
        <dbReference type="SAM" id="MobiDB-lite"/>
    </source>
</evidence>
<gene>
    <name evidence="2" type="ORF">Vbra_8431</name>
</gene>
<reference evidence="2 3" key="1">
    <citation type="submission" date="2014-11" db="EMBL/GenBank/DDBJ databases">
        <authorList>
            <person name="Zhu J."/>
            <person name="Qi W."/>
            <person name="Song R."/>
        </authorList>
    </citation>
    <scope>NUCLEOTIDE SEQUENCE [LARGE SCALE GENOMIC DNA]</scope>
</reference>
<keyword evidence="3" id="KW-1185">Reference proteome</keyword>
<feature type="region of interest" description="Disordered" evidence="1">
    <location>
        <begin position="1"/>
        <end position="66"/>
    </location>
</feature>
<accession>A0A0G4EYR7</accession>
<dbReference type="Proteomes" id="UP000041254">
    <property type="component" value="Unassembled WGS sequence"/>
</dbReference>
<dbReference type="VEuPathDB" id="CryptoDB:Vbra_8431"/>
<protein>
    <submittedName>
        <fullName evidence="2">Uncharacterized protein</fullName>
    </submittedName>
</protein>
<evidence type="ECO:0000313" key="2">
    <source>
        <dbReference type="EMBL" id="CEM03600.1"/>
    </source>
</evidence>
<sequence length="353" mass="39602">MHLARPTPPASVPPAAEIEESSESEPWTGGSVPGPNGEDDIDDDETEEEEEMSVQDEEDEELERDLRAIAAKKQTPIDVSKQQFGANMYEFNKDIDVPPDAERENPSMEEDEVFPYVSKRMDPLLTLRTYDVTVVPWDVFLQSGSSQWLRDAEEQGTRQESFYPMCCVCSSAAKAEDIDLPNTRCIKVGPYIPPPPSGPRPRMFGQTDCLVVFDKQDHLWAIFYGSVDDELDPQHEIPGVRVAERSACERVEQCNKKNVHLAVRKAESGVWTKCSKSDPPGSCGLCSGKELPSHMGFIRCEEVDEPLLEILRHGSNMGLTPEVGDLAAVRYSLVRENIYVLTQFDEHMLHRTS</sequence>
<evidence type="ECO:0000313" key="3">
    <source>
        <dbReference type="Proteomes" id="UP000041254"/>
    </source>
</evidence>
<feature type="compositionally biased region" description="Acidic residues" evidence="1">
    <location>
        <begin position="37"/>
        <end position="63"/>
    </location>
</feature>